<comment type="caution">
    <text evidence="1">The sequence shown here is derived from an EMBL/GenBank/DDBJ whole genome shotgun (WGS) entry which is preliminary data.</text>
</comment>
<gene>
    <name evidence="1" type="ORF">LX83_005308</name>
</gene>
<dbReference type="InterPro" id="IPR008497">
    <property type="entry name" value="DUF779"/>
</dbReference>
<organism evidence="1 2">
    <name type="scientific">Goodfellowiella coeruleoviolacea</name>
    <dbReference type="NCBI Taxonomy" id="334858"/>
    <lineage>
        <taxon>Bacteria</taxon>
        <taxon>Bacillati</taxon>
        <taxon>Actinomycetota</taxon>
        <taxon>Actinomycetes</taxon>
        <taxon>Pseudonocardiales</taxon>
        <taxon>Pseudonocardiaceae</taxon>
        <taxon>Goodfellowiella</taxon>
    </lineage>
</organism>
<dbReference type="RefSeq" id="WP_253776287.1">
    <property type="nucleotide sequence ID" value="NZ_JAMTCK010000014.1"/>
</dbReference>
<reference evidence="1" key="1">
    <citation type="submission" date="2022-06" db="EMBL/GenBank/DDBJ databases">
        <title>Genomic Encyclopedia of Archaeal and Bacterial Type Strains, Phase II (KMG-II): from individual species to whole genera.</title>
        <authorList>
            <person name="Goeker M."/>
        </authorList>
    </citation>
    <scope>NUCLEOTIDE SEQUENCE</scope>
    <source>
        <strain evidence="1">DSM 43935</strain>
    </source>
</reference>
<sequence>MPDSPGNTGNQGPAGVSRVERVRLTPAAERLLRALVERHGPVMFHQSGGCCDGSAPMCYPRAEFRVGASDVLLGQLALDTPFWISADQYAHWRHTHLTVDVVPGRGSGFSLEAPEGVRFLLRSRLFTEQELARIAAEPPLPTGADE</sequence>
<protein>
    <recommendedName>
        <fullName evidence="3">DUF779 domain-containing protein</fullName>
    </recommendedName>
</protein>
<evidence type="ECO:0000313" key="2">
    <source>
        <dbReference type="Proteomes" id="UP001206128"/>
    </source>
</evidence>
<dbReference type="PIRSF" id="PIRSF009151">
    <property type="entry name" value="DUF779"/>
    <property type="match status" value="1"/>
</dbReference>
<dbReference type="Proteomes" id="UP001206128">
    <property type="component" value="Unassembled WGS sequence"/>
</dbReference>
<dbReference type="EMBL" id="JAMTCK010000014">
    <property type="protein sequence ID" value="MCP2168430.1"/>
    <property type="molecule type" value="Genomic_DNA"/>
</dbReference>
<dbReference type="Pfam" id="PF05610">
    <property type="entry name" value="DUF779"/>
    <property type="match status" value="1"/>
</dbReference>
<dbReference type="AlphaFoldDB" id="A0AAE3GHT9"/>
<proteinExistence type="predicted"/>
<keyword evidence="2" id="KW-1185">Reference proteome</keyword>
<accession>A0AAE3GHT9</accession>
<evidence type="ECO:0000313" key="1">
    <source>
        <dbReference type="EMBL" id="MCP2168430.1"/>
    </source>
</evidence>
<name>A0AAE3GHT9_9PSEU</name>
<evidence type="ECO:0008006" key="3">
    <source>
        <dbReference type="Google" id="ProtNLM"/>
    </source>
</evidence>